<dbReference type="SMART" id="SM00321">
    <property type="entry name" value="WSC"/>
    <property type="match status" value="1"/>
</dbReference>
<keyword evidence="4" id="KW-1133">Transmembrane helix</keyword>
<evidence type="ECO:0000256" key="3">
    <source>
        <dbReference type="ARBA" id="ARBA00022729"/>
    </source>
</evidence>
<keyword evidence="6" id="KW-0325">Glycoprotein</keyword>
<feature type="signal peptide" evidence="8">
    <location>
        <begin position="1"/>
        <end position="17"/>
    </location>
</feature>
<sequence>MHRKSAVLLASAALVAAQCTIPETPLSDTISAPFRLQVQNSSRAEVHDKYMNLFLAGGGDRHLFIGPVGDPTFDLTLIDGVINWVPGGVRAVIGGEFSEVDHTTKLFMTGRGDPRAIFEPTYACNPDDPTETQVELRFITWQNQPAGGYICVRHAFDGSHEFRYYPPGNDLIDVSRECIQVTLVVRPSGSGPVTSTTGSVSSSTPTSTPITSSTTSTAPTSTGTPGAFADMTPLGFRFLGCAPEERRVVPSDFPGRTLPSVVWSSGTLTNAACMSFCSNAGYIYAGTEWSRECWCANSYAATRQPATTVASLANCNFVCSGAAGEYCGGDAWLSLYEKCEVGGPCENVVFT</sequence>
<evidence type="ECO:0000313" key="11">
    <source>
        <dbReference type="Proteomes" id="UP001175000"/>
    </source>
</evidence>
<evidence type="ECO:0000313" key="10">
    <source>
        <dbReference type="EMBL" id="KAK0616212.1"/>
    </source>
</evidence>
<keyword evidence="5" id="KW-0472">Membrane</keyword>
<keyword evidence="11" id="KW-1185">Reference proteome</keyword>
<dbReference type="InterPro" id="IPR057231">
    <property type="entry name" value="DUF7909"/>
</dbReference>
<dbReference type="PANTHER" id="PTHR24269">
    <property type="entry name" value="KREMEN PROTEIN"/>
    <property type="match status" value="1"/>
</dbReference>
<dbReference type="Proteomes" id="UP001175000">
    <property type="component" value="Unassembled WGS sequence"/>
</dbReference>
<evidence type="ECO:0000256" key="5">
    <source>
        <dbReference type="ARBA" id="ARBA00023136"/>
    </source>
</evidence>
<dbReference type="PANTHER" id="PTHR24269:SF16">
    <property type="entry name" value="PROTEIN SLG1"/>
    <property type="match status" value="1"/>
</dbReference>
<proteinExistence type="predicted"/>
<gene>
    <name evidence="10" type="ORF">B0T14DRAFT_538247</name>
</gene>
<reference evidence="10" key="1">
    <citation type="submission" date="2023-06" db="EMBL/GenBank/DDBJ databases">
        <title>Genome-scale phylogeny and comparative genomics of the fungal order Sordariales.</title>
        <authorList>
            <consortium name="Lawrence Berkeley National Laboratory"/>
            <person name="Hensen N."/>
            <person name="Bonometti L."/>
            <person name="Westerberg I."/>
            <person name="Brannstrom I.O."/>
            <person name="Guillou S."/>
            <person name="Cros-Aarteil S."/>
            <person name="Calhoun S."/>
            <person name="Haridas S."/>
            <person name="Kuo A."/>
            <person name="Mondo S."/>
            <person name="Pangilinan J."/>
            <person name="Riley R."/>
            <person name="Labutti K."/>
            <person name="Andreopoulos B."/>
            <person name="Lipzen A."/>
            <person name="Chen C."/>
            <person name="Yanf M."/>
            <person name="Daum C."/>
            <person name="Ng V."/>
            <person name="Clum A."/>
            <person name="Steindorff A."/>
            <person name="Ohm R."/>
            <person name="Martin F."/>
            <person name="Silar P."/>
            <person name="Natvig D."/>
            <person name="Lalanne C."/>
            <person name="Gautier V."/>
            <person name="Ament-Velasquez S.L."/>
            <person name="Kruys A."/>
            <person name="Hutchinson M.I."/>
            <person name="Powell A.J."/>
            <person name="Barry K."/>
            <person name="Miller A.N."/>
            <person name="Grigoriev I.V."/>
            <person name="Debuchy R."/>
            <person name="Gladieux P."/>
            <person name="Thoren M.H."/>
            <person name="Johannesson H."/>
        </authorList>
    </citation>
    <scope>NUCLEOTIDE SEQUENCE</scope>
    <source>
        <strain evidence="10">CBS 606.72</strain>
    </source>
</reference>
<protein>
    <submittedName>
        <fullName evidence="10">WSC domain-containing protein</fullName>
    </submittedName>
</protein>
<dbReference type="Pfam" id="PF01822">
    <property type="entry name" value="WSC"/>
    <property type="match status" value="1"/>
</dbReference>
<keyword evidence="2" id="KW-0812">Transmembrane</keyword>
<comment type="subcellular location">
    <subcellularLocation>
        <location evidence="1">Membrane</location>
        <topology evidence="1">Single-pass membrane protein</topology>
    </subcellularLocation>
</comment>
<evidence type="ECO:0000256" key="2">
    <source>
        <dbReference type="ARBA" id="ARBA00022692"/>
    </source>
</evidence>
<dbReference type="InterPro" id="IPR051836">
    <property type="entry name" value="Kremen_rcpt"/>
</dbReference>
<comment type="caution">
    <text evidence="10">The sequence shown here is derived from an EMBL/GenBank/DDBJ whole genome shotgun (WGS) entry which is preliminary data.</text>
</comment>
<dbReference type="GO" id="GO:0005886">
    <property type="term" value="C:plasma membrane"/>
    <property type="evidence" value="ECO:0007669"/>
    <property type="project" value="TreeGrafter"/>
</dbReference>
<dbReference type="AlphaFoldDB" id="A0AA39WIX0"/>
<feature type="region of interest" description="Disordered" evidence="7">
    <location>
        <begin position="189"/>
        <end position="224"/>
    </location>
</feature>
<organism evidence="10 11">
    <name type="scientific">Immersiella caudata</name>
    <dbReference type="NCBI Taxonomy" id="314043"/>
    <lineage>
        <taxon>Eukaryota</taxon>
        <taxon>Fungi</taxon>
        <taxon>Dikarya</taxon>
        <taxon>Ascomycota</taxon>
        <taxon>Pezizomycotina</taxon>
        <taxon>Sordariomycetes</taxon>
        <taxon>Sordariomycetidae</taxon>
        <taxon>Sordariales</taxon>
        <taxon>Lasiosphaeriaceae</taxon>
        <taxon>Immersiella</taxon>
    </lineage>
</organism>
<feature type="chain" id="PRO_5041406816" evidence="8">
    <location>
        <begin position="18"/>
        <end position="351"/>
    </location>
</feature>
<evidence type="ECO:0000259" key="9">
    <source>
        <dbReference type="PROSITE" id="PS51212"/>
    </source>
</evidence>
<dbReference type="EMBL" id="JAULSU010000005">
    <property type="protein sequence ID" value="KAK0616212.1"/>
    <property type="molecule type" value="Genomic_DNA"/>
</dbReference>
<feature type="domain" description="WSC" evidence="9">
    <location>
        <begin position="235"/>
        <end position="339"/>
    </location>
</feature>
<evidence type="ECO:0000256" key="7">
    <source>
        <dbReference type="SAM" id="MobiDB-lite"/>
    </source>
</evidence>
<dbReference type="InterPro" id="IPR002889">
    <property type="entry name" value="WSC_carb-bd"/>
</dbReference>
<dbReference type="PROSITE" id="PS51212">
    <property type="entry name" value="WSC"/>
    <property type="match status" value="1"/>
</dbReference>
<dbReference type="Pfam" id="PF25486">
    <property type="entry name" value="DUF7909"/>
    <property type="match status" value="1"/>
</dbReference>
<evidence type="ECO:0000256" key="8">
    <source>
        <dbReference type="SAM" id="SignalP"/>
    </source>
</evidence>
<keyword evidence="3 8" id="KW-0732">Signal</keyword>
<evidence type="ECO:0000256" key="4">
    <source>
        <dbReference type="ARBA" id="ARBA00022989"/>
    </source>
</evidence>
<name>A0AA39WIX0_9PEZI</name>
<evidence type="ECO:0000256" key="6">
    <source>
        <dbReference type="ARBA" id="ARBA00023180"/>
    </source>
</evidence>
<evidence type="ECO:0000256" key="1">
    <source>
        <dbReference type="ARBA" id="ARBA00004167"/>
    </source>
</evidence>
<accession>A0AA39WIX0</accession>